<dbReference type="AlphaFoldDB" id="A0A023EH54"/>
<proteinExistence type="evidence at transcript level"/>
<dbReference type="InterPro" id="IPR012340">
    <property type="entry name" value="NA-bd_OB-fold"/>
</dbReference>
<dbReference type="Gene3D" id="2.40.50.140">
    <property type="entry name" value="Nucleic acid-binding proteins"/>
    <property type="match status" value="1"/>
</dbReference>
<keyword evidence="1 2" id="KW-0238">DNA-binding</keyword>
<dbReference type="PANTHER" id="PTHR10302:SF0">
    <property type="entry name" value="SINGLE-STRANDED DNA-BINDING PROTEIN, MITOCHONDRIAL"/>
    <property type="match status" value="1"/>
</dbReference>
<dbReference type="PANTHER" id="PTHR10302">
    <property type="entry name" value="SINGLE-STRANDED DNA-BINDING PROTEIN"/>
    <property type="match status" value="1"/>
</dbReference>
<evidence type="ECO:0000256" key="1">
    <source>
        <dbReference type="ARBA" id="ARBA00023125"/>
    </source>
</evidence>
<dbReference type="VEuPathDB" id="VectorBase:AALC636_016632"/>
<dbReference type="GO" id="GO:0042645">
    <property type="term" value="C:mitochondrial nucleoid"/>
    <property type="evidence" value="ECO:0007669"/>
    <property type="project" value="TreeGrafter"/>
</dbReference>
<dbReference type="VEuPathDB" id="VectorBase:AALF004332"/>
<dbReference type="Pfam" id="PF00436">
    <property type="entry name" value="SSB"/>
    <property type="match status" value="1"/>
</dbReference>
<dbReference type="InterPro" id="IPR000424">
    <property type="entry name" value="Primosome_PriB/ssb"/>
</dbReference>
<accession>A0A023EH54</accession>
<dbReference type="SUPFAM" id="SSF50249">
    <property type="entry name" value="Nucleic acid-binding proteins"/>
    <property type="match status" value="1"/>
</dbReference>
<dbReference type="VEuPathDB" id="VectorBase:AALFPA_053313"/>
<feature type="non-terminal residue" evidence="3">
    <location>
        <position position="156"/>
    </location>
</feature>
<organism evidence="3">
    <name type="scientific">Aedes albopictus</name>
    <name type="common">Asian tiger mosquito</name>
    <name type="synonym">Stegomyia albopicta</name>
    <dbReference type="NCBI Taxonomy" id="7160"/>
    <lineage>
        <taxon>Eukaryota</taxon>
        <taxon>Metazoa</taxon>
        <taxon>Ecdysozoa</taxon>
        <taxon>Arthropoda</taxon>
        <taxon>Hexapoda</taxon>
        <taxon>Insecta</taxon>
        <taxon>Pterygota</taxon>
        <taxon>Neoptera</taxon>
        <taxon>Endopterygota</taxon>
        <taxon>Diptera</taxon>
        <taxon>Nematocera</taxon>
        <taxon>Culicoidea</taxon>
        <taxon>Culicidae</taxon>
        <taxon>Culicinae</taxon>
        <taxon>Aedini</taxon>
        <taxon>Aedes</taxon>
        <taxon>Stegomyia</taxon>
    </lineage>
</organism>
<name>A0A023EH54_AEDAL</name>
<dbReference type="InterPro" id="IPR011344">
    <property type="entry name" value="ssDNA-bd"/>
</dbReference>
<dbReference type="FunFam" id="2.40.50.140:FF:000269">
    <property type="entry name" value="Single-stranded DNA-binding protein"/>
    <property type="match status" value="1"/>
</dbReference>
<dbReference type="NCBIfam" id="TIGR00621">
    <property type="entry name" value="ssb"/>
    <property type="match status" value="1"/>
</dbReference>
<evidence type="ECO:0000256" key="2">
    <source>
        <dbReference type="PROSITE-ProRule" id="PRU00252"/>
    </source>
</evidence>
<sequence>MFSRQITRILNHSIALKRPYCSDPGRIEKTVNSVTLLGRVGADPQKRGNDAHPVVTFSLATHSNYRYESGDWMQKTDWHRVVIFKPALRDAVMNYLRKGQRAMISGKITYGEITDQEGKQRPTTSIIADDVIFLQTKVSRFTKCFQSKERRFNSAF</sequence>
<dbReference type="EMBL" id="GAPW01005407">
    <property type="protein sequence ID" value="JAC08191.1"/>
    <property type="molecule type" value="mRNA"/>
</dbReference>
<dbReference type="GO" id="GO:0003697">
    <property type="term" value="F:single-stranded DNA binding"/>
    <property type="evidence" value="ECO:0007669"/>
    <property type="project" value="InterPro"/>
</dbReference>
<dbReference type="CDD" id="cd04496">
    <property type="entry name" value="SSB_OBF"/>
    <property type="match status" value="1"/>
</dbReference>
<dbReference type="PROSITE" id="PS50935">
    <property type="entry name" value="SSB"/>
    <property type="match status" value="1"/>
</dbReference>
<dbReference type="GO" id="GO:0006264">
    <property type="term" value="P:mitochondrial DNA replication"/>
    <property type="evidence" value="ECO:0007669"/>
    <property type="project" value="TreeGrafter"/>
</dbReference>
<evidence type="ECO:0000313" key="3">
    <source>
        <dbReference type="EMBL" id="JAC08191.1"/>
    </source>
</evidence>
<protein>
    <submittedName>
        <fullName evidence="3">Putative single-stranded dna-binding protein</fullName>
    </submittedName>
</protein>
<dbReference type="HAMAP" id="MF_00984">
    <property type="entry name" value="SSB"/>
    <property type="match status" value="1"/>
</dbReference>
<reference evidence="3" key="1">
    <citation type="journal article" date="2014" name="PLoS Negl. Trop. Dis.">
        <title>Identification and characterization of seminal fluid proteins in the Asian tiger mosquito, Aedes albopictus.</title>
        <authorList>
            <person name="Boes K.E."/>
            <person name="Ribeiro J.M."/>
            <person name="Wong A."/>
            <person name="Harrington L.C."/>
            <person name="Wolfner M.F."/>
            <person name="Sirot L.K."/>
        </authorList>
    </citation>
    <scope>NUCLEOTIDE SEQUENCE</scope>
    <source>
        <tissue evidence="3">Reproductive organs</tissue>
    </source>
</reference>